<evidence type="ECO:0000313" key="4">
    <source>
        <dbReference type="EMBL" id="MFH5244501.1"/>
    </source>
</evidence>
<keyword evidence="1" id="KW-1133">Transmembrane helix</keyword>
<dbReference type="Proteomes" id="UP001609176">
    <property type="component" value="Unassembled WGS sequence"/>
</dbReference>
<dbReference type="PANTHER" id="PTHR33608">
    <property type="entry name" value="BLL2464 PROTEIN"/>
    <property type="match status" value="1"/>
</dbReference>
<dbReference type="Pfam" id="PF01882">
    <property type="entry name" value="DUF58"/>
    <property type="match status" value="1"/>
</dbReference>
<dbReference type="EMBL" id="JBIMSP010000044">
    <property type="protein sequence ID" value="MFH5244501.1"/>
    <property type="molecule type" value="Genomic_DNA"/>
</dbReference>
<comment type="caution">
    <text evidence="3">The sequence shown here is derived from an EMBL/GenBank/DDBJ whole genome shotgun (WGS) entry which is preliminary data.</text>
</comment>
<dbReference type="RefSeq" id="WP_395125717.1">
    <property type="nucleotide sequence ID" value="NZ_JBIMSN010000085.1"/>
</dbReference>
<keyword evidence="1" id="KW-0472">Membrane</keyword>
<proteinExistence type="predicted"/>
<protein>
    <submittedName>
        <fullName evidence="3">DUF58 domain-containing protein</fullName>
    </submittedName>
</protein>
<accession>A0ABW7K6K1</accession>
<gene>
    <name evidence="4" type="ORF">ACHIPV_21890</name>
    <name evidence="3" type="ORF">ACHIRB_19280</name>
</gene>
<evidence type="ECO:0000313" key="6">
    <source>
        <dbReference type="Proteomes" id="UP001609219"/>
    </source>
</evidence>
<keyword evidence="6" id="KW-1185">Reference proteome</keyword>
<dbReference type="EMBL" id="JBIMSN010000085">
    <property type="protein sequence ID" value="MFH5230691.1"/>
    <property type="molecule type" value="Genomic_DNA"/>
</dbReference>
<dbReference type="InterPro" id="IPR002881">
    <property type="entry name" value="DUF58"/>
</dbReference>
<organism evidence="3 6">
    <name type="scientific">Antrihabitans spumae</name>
    <dbReference type="NCBI Taxonomy" id="3373370"/>
    <lineage>
        <taxon>Bacteria</taxon>
        <taxon>Bacillati</taxon>
        <taxon>Actinomycetota</taxon>
        <taxon>Actinomycetes</taxon>
        <taxon>Mycobacteriales</taxon>
        <taxon>Nocardiaceae</taxon>
        <taxon>Antrihabitans</taxon>
    </lineage>
</organism>
<keyword evidence="1" id="KW-0812">Transmembrane</keyword>
<evidence type="ECO:0000313" key="5">
    <source>
        <dbReference type="Proteomes" id="UP001609176"/>
    </source>
</evidence>
<evidence type="ECO:0000256" key="1">
    <source>
        <dbReference type="SAM" id="Phobius"/>
    </source>
</evidence>
<evidence type="ECO:0000313" key="3">
    <source>
        <dbReference type="EMBL" id="MFH5230691.1"/>
    </source>
</evidence>
<dbReference type="PANTHER" id="PTHR33608:SF3">
    <property type="entry name" value="SLR2013 PROTEIN"/>
    <property type="match status" value="1"/>
</dbReference>
<feature type="transmembrane region" description="Helical" evidence="1">
    <location>
        <begin position="12"/>
        <end position="45"/>
    </location>
</feature>
<dbReference type="Proteomes" id="UP001609219">
    <property type="component" value="Unassembled WGS sequence"/>
</dbReference>
<feature type="domain" description="DUF58" evidence="2">
    <location>
        <begin position="196"/>
        <end position="373"/>
    </location>
</feature>
<reference evidence="5 6" key="1">
    <citation type="submission" date="2024-10" db="EMBL/GenBank/DDBJ databases">
        <authorList>
            <person name="Riesco R."/>
        </authorList>
    </citation>
    <scope>NUCLEOTIDE SEQUENCE [LARGE SCALE GENOMIC DNA]</scope>
    <source>
        <strain evidence="4 5">NCIMB 15448</strain>
        <strain evidence="3 6">NCIMB 15450</strain>
    </source>
</reference>
<sequence length="435" mass="47312">MRTQLVVTGRAALVAAVGSIVVAVMAPSWLGVTVMTLLLLGAVGLDMSIAGNCRTVTITRSKFATVRLGRRVAVPLTIANGSAGRVRGTLWDDWQSSAGIVHRSHPIDLAPGQETRLDNEAEPVRRGDRLGSAVTLRVIGPLGLGGRQIRHTIDTTIRALPAFRSERQLPSRVRQLQHLEGRNIATVRGQGTEFDSYREYAIGDDVRSIDWRATARARDVVVRTWRPERNRHVLLILDTGRASAGRTIDGTRLDTCMEAALLLGGLASRAGDTVDLLAYDREVRAEVLGITGKRLQHRLMHAMAPLTPRLDETDCRGLVEAALLRTKRRSLVVWCTSIESGYPAADLLPAVRTLAHRHHVLMVSVGDPEVTALAGRRDDAAALYGAAAAERAIARRDLVGETLRRIGVKVVAAEPERLPAALADEYLELKRVGTM</sequence>
<name>A0ABW7K6K1_9NOCA</name>
<evidence type="ECO:0000259" key="2">
    <source>
        <dbReference type="Pfam" id="PF01882"/>
    </source>
</evidence>